<proteinExistence type="predicted"/>
<dbReference type="PROSITE" id="PS00232">
    <property type="entry name" value="CADHERIN_1"/>
    <property type="match status" value="1"/>
</dbReference>
<evidence type="ECO:0000256" key="1">
    <source>
        <dbReference type="ARBA" id="ARBA00004370"/>
    </source>
</evidence>
<dbReference type="AlphaFoldDB" id="A0ABD2NH86"/>
<evidence type="ECO:0000256" key="9">
    <source>
        <dbReference type="PROSITE-ProRule" id="PRU00043"/>
    </source>
</evidence>
<dbReference type="GO" id="GO:0005509">
    <property type="term" value="F:calcium ion binding"/>
    <property type="evidence" value="ECO:0007669"/>
    <property type="project" value="UniProtKB-UniRule"/>
</dbReference>
<evidence type="ECO:0000256" key="7">
    <source>
        <dbReference type="ARBA" id="ARBA00023136"/>
    </source>
</evidence>
<dbReference type="PANTHER" id="PTHR24026">
    <property type="entry name" value="FAT ATYPICAL CADHERIN-RELATED"/>
    <property type="match status" value="1"/>
</dbReference>
<keyword evidence="4 9" id="KW-0106">Calcium</keyword>
<organism evidence="11 12">
    <name type="scientific">Cryptolaemus montrouzieri</name>
    <dbReference type="NCBI Taxonomy" id="559131"/>
    <lineage>
        <taxon>Eukaryota</taxon>
        <taxon>Metazoa</taxon>
        <taxon>Ecdysozoa</taxon>
        <taxon>Arthropoda</taxon>
        <taxon>Hexapoda</taxon>
        <taxon>Insecta</taxon>
        <taxon>Pterygota</taxon>
        <taxon>Neoptera</taxon>
        <taxon>Endopterygota</taxon>
        <taxon>Coleoptera</taxon>
        <taxon>Polyphaga</taxon>
        <taxon>Cucujiformia</taxon>
        <taxon>Coccinelloidea</taxon>
        <taxon>Coccinellidae</taxon>
        <taxon>Scymninae</taxon>
        <taxon>Scymnini</taxon>
        <taxon>Cryptolaemus</taxon>
    </lineage>
</organism>
<sequence>MDTSADWVDIDENNGTLFVREGLIIDDDVPARENISFNISASDTNHTHTTSVVVYIAINDVNDRTPKIQGEQPKVHIKEKSNSGVPLPLNLTYQDLDRDVPFHTVVFQFYSNITNEAANLFDISKDGSVMVFLRNGAKLDRDRGPGSYILPILAYDNPTGVLQLKDFYDLTVVLDDINDNIPVILNKSLDCSEIMKKNDQLGPIIAQDLDEGENAEVSFTIVTIEAIGGSKELKTSSFEILPQDDNKTVFIKILQDLQGYYGQYNLTIKTEDHGNPPLSQNNSILLNVEKFNFQIPVFVYPESNANILLDDDPELNAALIFYNGSRLPDFEVDDLQDHKYNVSFSIIDKGNGNSIFNIIQVKSYTARLELTRSLTDDDKKVQSITIAAALNADQQPNQKPTTASVSVNIQFFSTDDTPTFSETNCTISFQENCIGPPQAIPQASYPVDNFINPVYKLLDSIDVFNVNPVDGNISPLQELDYETTPSYDIRIAALNKESSELSNNSQSILYVHVKFRSLDMSTYSCSRCKSAVDSDIAHVCECCSVMFHDGCSALSEIFVEKRFSSFAKNVLIALKVNDKITRSEDFMIYDLKESSEAEVANRIDDDRREIQELLTGIDIKPDELVKIVRIGRKNGTDGKSRPAKAVFSGLEVIDMNDHIPIFYPSKFYGAFLKTYNDKSTIVTITVSTGIDVEYFSTFNSNNSTLSKC</sequence>
<dbReference type="InterPro" id="IPR015919">
    <property type="entry name" value="Cadherin-like_sf"/>
</dbReference>
<keyword evidence="12" id="KW-1185">Reference proteome</keyword>
<evidence type="ECO:0000256" key="4">
    <source>
        <dbReference type="ARBA" id="ARBA00022837"/>
    </source>
</evidence>
<evidence type="ECO:0000256" key="2">
    <source>
        <dbReference type="ARBA" id="ARBA00022692"/>
    </source>
</evidence>
<keyword evidence="5" id="KW-0130">Cell adhesion</keyword>
<dbReference type="Proteomes" id="UP001516400">
    <property type="component" value="Unassembled WGS sequence"/>
</dbReference>
<evidence type="ECO:0000313" key="12">
    <source>
        <dbReference type="Proteomes" id="UP001516400"/>
    </source>
</evidence>
<protein>
    <recommendedName>
        <fullName evidence="10">Cadherin domain-containing protein</fullName>
    </recommendedName>
</protein>
<feature type="domain" description="Cadherin" evidence="10">
    <location>
        <begin position="331"/>
        <end position="420"/>
    </location>
</feature>
<name>A0ABD2NH86_9CUCU</name>
<dbReference type="PRINTS" id="PR00205">
    <property type="entry name" value="CADHERIN"/>
</dbReference>
<comment type="caution">
    <text evidence="11">The sequence shown here is derived from an EMBL/GenBank/DDBJ whole genome shotgun (WGS) entry which is preliminary data.</text>
</comment>
<dbReference type="PROSITE" id="PS50268">
    <property type="entry name" value="CADHERIN_2"/>
    <property type="match status" value="4"/>
</dbReference>
<keyword evidence="7" id="KW-0472">Membrane</keyword>
<dbReference type="PANTHER" id="PTHR24026:SF136">
    <property type="entry name" value="PROTOCADHERIN-23"/>
    <property type="match status" value="1"/>
</dbReference>
<comment type="subcellular location">
    <subcellularLocation>
        <location evidence="1">Membrane</location>
    </subcellularLocation>
</comment>
<dbReference type="EMBL" id="JABFTP020000103">
    <property type="protein sequence ID" value="KAL3278008.1"/>
    <property type="molecule type" value="Genomic_DNA"/>
</dbReference>
<evidence type="ECO:0000256" key="5">
    <source>
        <dbReference type="ARBA" id="ARBA00022889"/>
    </source>
</evidence>
<dbReference type="SMART" id="SM00112">
    <property type="entry name" value="CA"/>
    <property type="match status" value="3"/>
</dbReference>
<feature type="domain" description="Cadherin" evidence="10">
    <location>
        <begin position="69"/>
        <end position="184"/>
    </location>
</feature>
<dbReference type="GO" id="GO:0007155">
    <property type="term" value="P:cell adhesion"/>
    <property type="evidence" value="ECO:0007669"/>
    <property type="project" value="UniProtKB-KW"/>
</dbReference>
<accession>A0ABD2NH86</accession>
<evidence type="ECO:0000313" key="11">
    <source>
        <dbReference type="EMBL" id="KAL3278008.1"/>
    </source>
</evidence>
<dbReference type="InterPro" id="IPR002126">
    <property type="entry name" value="Cadherin-like_dom"/>
</dbReference>
<dbReference type="GO" id="GO:0016020">
    <property type="term" value="C:membrane"/>
    <property type="evidence" value="ECO:0007669"/>
    <property type="project" value="UniProtKB-SubCell"/>
</dbReference>
<keyword evidence="8" id="KW-0325">Glycoprotein</keyword>
<keyword evidence="6" id="KW-1133">Transmembrane helix</keyword>
<dbReference type="InterPro" id="IPR020894">
    <property type="entry name" value="Cadherin_CS"/>
</dbReference>
<evidence type="ECO:0000256" key="3">
    <source>
        <dbReference type="ARBA" id="ARBA00022737"/>
    </source>
</evidence>
<dbReference type="Gene3D" id="2.60.40.60">
    <property type="entry name" value="Cadherins"/>
    <property type="match status" value="4"/>
</dbReference>
<reference evidence="11 12" key="1">
    <citation type="journal article" date="2021" name="BMC Biol.">
        <title>Horizontally acquired antibacterial genes associated with adaptive radiation of ladybird beetles.</title>
        <authorList>
            <person name="Li H.S."/>
            <person name="Tang X.F."/>
            <person name="Huang Y.H."/>
            <person name="Xu Z.Y."/>
            <person name="Chen M.L."/>
            <person name="Du X.Y."/>
            <person name="Qiu B.Y."/>
            <person name="Chen P.T."/>
            <person name="Zhang W."/>
            <person name="Slipinski A."/>
            <person name="Escalona H.E."/>
            <person name="Waterhouse R.M."/>
            <person name="Zwick A."/>
            <person name="Pang H."/>
        </authorList>
    </citation>
    <scope>NUCLEOTIDE SEQUENCE [LARGE SCALE GENOMIC DNA]</scope>
    <source>
        <strain evidence="11">SYSU2018</strain>
    </source>
</reference>
<evidence type="ECO:0000256" key="6">
    <source>
        <dbReference type="ARBA" id="ARBA00022989"/>
    </source>
</evidence>
<feature type="domain" description="Cadherin" evidence="10">
    <location>
        <begin position="204"/>
        <end position="298"/>
    </location>
</feature>
<keyword evidence="3" id="KW-0677">Repeat</keyword>
<dbReference type="CDD" id="cd11304">
    <property type="entry name" value="Cadherin_repeat"/>
    <property type="match status" value="3"/>
</dbReference>
<dbReference type="SUPFAM" id="SSF49313">
    <property type="entry name" value="Cadherin-like"/>
    <property type="match status" value="3"/>
</dbReference>
<evidence type="ECO:0000259" key="10">
    <source>
        <dbReference type="PROSITE" id="PS50268"/>
    </source>
</evidence>
<evidence type="ECO:0000256" key="8">
    <source>
        <dbReference type="ARBA" id="ARBA00023180"/>
    </source>
</evidence>
<gene>
    <name evidence="11" type="ORF">HHI36_013350</name>
</gene>
<keyword evidence="2" id="KW-0812">Transmembrane</keyword>
<feature type="domain" description="Cadherin" evidence="10">
    <location>
        <begin position="10"/>
        <end position="68"/>
    </location>
</feature>